<dbReference type="Proteomes" id="UP001333102">
    <property type="component" value="Chromosome"/>
</dbReference>
<feature type="domain" description="PD-(D/E)XK nuclease" evidence="1">
    <location>
        <begin position="8"/>
        <end position="141"/>
    </location>
</feature>
<accession>A0ABZ1BPX2</accession>
<dbReference type="InterPro" id="IPR046821">
    <property type="entry name" value="PDDEXK_11"/>
</dbReference>
<dbReference type="Pfam" id="PF20472">
    <property type="entry name" value="PDDEXK_11"/>
    <property type="match status" value="1"/>
</dbReference>
<dbReference type="EMBL" id="CP141614">
    <property type="protein sequence ID" value="WRP14585.1"/>
    <property type="molecule type" value="Genomic_DNA"/>
</dbReference>
<gene>
    <name evidence="2" type="ORF">VLY81_14415</name>
</gene>
<organism evidence="2 3">
    <name type="scientific">Geochorda subterranea</name>
    <dbReference type="NCBI Taxonomy" id="3109564"/>
    <lineage>
        <taxon>Bacteria</taxon>
        <taxon>Bacillati</taxon>
        <taxon>Bacillota</taxon>
        <taxon>Limnochordia</taxon>
        <taxon>Limnochordales</taxon>
        <taxon>Geochordaceae</taxon>
        <taxon>Geochorda</taxon>
    </lineage>
</organism>
<sequence length="144" mass="15870">MSPGGRNTRSGRIWETVIRPVLDAHYAGRYGEQVAVGLKLTGEPYLADFVVYEPSGDIIVSAKWQQTPGTAEDKILWDIANLIAIVRQSGQYRKAYVVLGGNGFSNAMRTFLLQQGHRGVLQDGHLVEVVSLEDFLARANQGRV</sequence>
<dbReference type="RefSeq" id="WP_324668936.1">
    <property type="nucleotide sequence ID" value="NZ_CP141614.1"/>
</dbReference>
<protein>
    <submittedName>
        <fullName evidence="2">PD-(D/E)XK nuclease superfamily protein</fullName>
    </submittedName>
</protein>
<reference evidence="3" key="1">
    <citation type="submission" date="2023-12" db="EMBL/GenBank/DDBJ databases">
        <title>Novel isolates from deep terrestrial aquifers shed light on the physiology and ecology of the class Limnochordia.</title>
        <authorList>
            <person name="Karnachuk O.V."/>
            <person name="Lukina A.P."/>
            <person name="Avakyan M.R."/>
            <person name="Kadnikov V."/>
            <person name="Begmatov S."/>
            <person name="Beletsky A.V."/>
            <person name="Mardanov A.V."/>
            <person name="Ravin N.V."/>
        </authorList>
    </citation>
    <scope>NUCLEOTIDE SEQUENCE [LARGE SCALE GENOMIC DNA]</scope>
    <source>
        <strain evidence="3">LN</strain>
    </source>
</reference>
<keyword evidence="3" id="KW-1185">Reference proteome</keyword>
<proteinExistence type="predicted"/>
<evidence type="ECO:0000259" key="1">
    <source>
        <dbReference type="Pfam" id="PF20472"/>
    </source>
</evidence>
<name>A0ABZ1BPX2_9FIRM</name>
<evidence type="ECO:0000313" key="2">
    <source>
        <dbReference type="EMBL" id="WRP14585.1"/>
    </source>
</evidence>
<evidence type="ECO:0000313" key="3">
    <source>
        <dbReference type="Proteomes" id="UP001333102"/>
    </source>
</evidence>